<dbReference type="InterPro" id="IPR052056">
    <property type="entry name" value="Mono-ARTD/PARP"/>
</dbReference>
<dbReference type="Ensembl" id="ENSCCRT00000133939.1">
    <property type="protein sequence ID" value="ENSCCRP00000166058.1"/>
    <property type="gene ID" value="ENSCCRG00000035445.2"/>
</dbReference>
<evidence type="ECO:0000256" key="1">
    <source>
        <dbReference type="ARBA" id="ARBA00004123"/>
    </source>
</evidence>
<dbReference type="SUPFAM" id="SSF117839">
    <property type="entry name" value="WWE domain"/>
    <property type="match status" value="1"/>
</dbReference>
<reference evidence="13" key="1">
    <citation type="submission" date="2025-08" db="UniProtKB">
        <authorList>
            <consortium name="Ensembl"/>
        </authorList>
    </citation>
    <scope>IDENTIFICATION</scope>
</reference>
<keyword evidence="3 7" id="KW-0808">Transferase</keyword>
<dbReference type="PROSITE" id="PS51154">
    <property type="entry name" value="MACRO"/>
    <property type="match status" value="4"/>
</dbReference>
<sequence>MEEKSLILEGLPEDFHRVKAKIELYFKNKRRSGGEIVQIREHPDDKRKALLVYISEEDLKKVLDKRIHKVDLKPHGSVEVTVKLPEDTKIKMKPQVLPKPKPETCLALGSPPAAARQVSPVRKPTTAIKGHKGWTVMLFIFSVKKQQPQTPKLLRRHFDLMYIFVYNTEDEEDSEIPDLLITTSGSIEKETLQMYFEQFTEQFELAKHGNNSWILKLCSQSDLKEILGQKEHGFGITLEVYKGGGLGEQLDPRRFILTGFDGATDCRMISLFIGSCSKTTEHTWETLDDGRIVVTFKHDIDVTSFLRKCTSKQLQGRDIGVTRVEWTDSVLVQGDLEKLTEDVLTLYFSNKKRSRGGDIQSFIWINQRKSAAITFGNCDDAHAVVEQTHNVCGTEVHASLFYSNLQKALTGEKPTLTDKISTKVNVPVSEELLRFFETNERCRKQLESDAKQFHAKVLIDSSATENELILEMDVNKESLAALQIAPTWESKTMREIQSFLSRYDTAELTAEKDVWTRSENGRNSLVTLDTALFYRELNSKVVIAGEKEEVKVLSDKIKTLLEKAAAEVEEERNTTEVDIQLDCREMFDLIKERVESRLGQVSLSHDEKQHIISLRGLKDQVDSVEMIIKQAQMNIITHQLKLSSHLIHFLKSLDLKKFEQDHFLPSDIPARLLKRQDFFMIMAEKENLKRAEDKISEILKEQVIQLSPNQTGETWTHFLRNLTDEIELFQKAHDISITQSNNEVIICGFSSAVADVTGKVKTYLDNKEPTTENVPLKSEREVEFVESCLNLSELPELKRLSAAVLAYRTSNSPCLKVTAAKDNIRDAVRVVQQQISSILMESHKYCKAGEAKVLEKHEANVKTKAKEIQCSLYLSQEHVVKSGPPKSFTHKIGNFMTLSITEGDLHHFTADALTCPMNANLAFNNPVAQRFLQFGGDKITEVCKTQQKQQQSLLPGDVVLSDAGKLSAGTLIYAVLPQKGQRLDSHYLQSAVYNSLLKAEGRGCASIALPAIGCESFGFSVKDSCVALRAAVLQFCSDYQNSPKNIRHISIVDSDEKTVEEYNTLIQELGFPDISTMVPPQSLKLKHRSDTRVLINGVPISLKEGDITKETVDLIVNSTNKSLDLNTGVSGAILKAAGQSVVDECKKQAPLKAGAAVLTGAGALQCKYIAQMVGPDSTADITSSLEKVLNLCEAKTARTLAIPAIGTGRGGFAPKESIKAILTAIEKHLKEPNSSCLRSITIVAFEQKTFDDFRDHFKAWNKPASGKMPENQVKIGSVRIEVKKGDITNETVRGIVNTTNRDMSLRGGVSGAIFKAAGASVEQECQKHGPLQNDIAAVTSGGNLHCNFIVHMVGPHSAAEVRSRVKNVLERCEEKQITTVSFPAVGTGAGGVEGEDAIGAMLQGFEDHLAQNILTVIKLIYVVIDQDNVLQEFQKGLKTWIANTQDSEDDDDWEDYSSTEDSSSSDQGANANPVEVMMGPIKVKVFSGDITKETVEAIVNSTTTSLDLNTGVSGAILKASGQTVVNECKSNAPQPADGVILTKAGNLSNIKHIIHMVGQTNEKGISSSMYKVLRMCEENKIQSVSFPALGTGAGNLAAAGVANAMTEALSNFIKDSPKHLKRVHIVIFQAKLLPDFQEAVKKCKKISRNASAGLVKPLKKPVIPVPTQRPAICLAKETAAVLFPVMAVEVYGTSPTNLAKIKKLLDELVKEECVSKDVQSSHITDLPETDKKAIVALSRANQISVLVTSSDKLTVSGKRDDVLDAVLKINGFIQTARDRETREGEVKRLRETLCWEVARGECWESLESGISYDIELAFHRKQKSCQYQEKGETYTVDFNKMEVTNSKQESCRIKRTLLGDSDTAIIHPPPTWTKMDGRDLEIITLQSDSVEYKNIKTAFLRSSIHRDVKPVQVQQIDRIQSQSQWQRYCVLKQAVDKKYPKQRNERLLYHGTTKEICQKINKNGFNRSFCGRNAVVHGEGTYFAREAWYSCQDQYSNPDDKQLKYIYRARVVTGSLCKSREGMKEPDPINAADPRAGLHDCAVDDPKNPFIFVVFCDAGAYPEYLITFKSIVLKSP</sequence>
<keyword evidence="5" id="KW-0539">Nucleus</keyword>
<feature type="coiled-coil region" evidence="8">
    <location>
        <begin position="543"/>
        <end position="578"/>
    </location>
</feature>
<dbReference type="GeneTree" id="ENSGT00940000165390"/>
<feature type="domain" description="Macro" evidence="12">
    <location>
        <begin position="1470"/>
        <end position="1644"/>
    </location>
</feature>
<feature type="domain" description="Macro" evidence="12">
    <location>
        <begin position="885"/>
        <end position="1070"/>
    </location>
</feature>
<dbReference type="Gene3D" id="3.90.228.10">
    <property type="match status" value="1"/>
</dbReference>
<evidence type="ECO:0000313" key="14">
    <source>
        <dbReference type="Proteomes" id="UP001108240"/>
    </source>
</evidence>
<evidence type="ECO:0000259" key="11">
    <source>
        <dbReference type="PROSITE" id="PS51059"/>
    </source>
</evidence>
<keyword evidence="2 7" id="KW-0328">Glycosyltransferase</keyword>
<evidence type="ECO:0000256" key="4">
    <source>
        <dbReference type="ARBA" id="ARBA00023027"/>
    </source>
</evidence>
<evidence type="ECO:0000256" key="7">
    <source>
        <dbReference type="RuleBase" id="RU362114"/>
    </source>
</evidence>
<dbReference type="Pfam" id="PF23222">
    <property type="entry name" value="RRM_PARP14_1"/>
    <property type="match status" value="1"/>
</dbReference>
<dbReference type="InterPro" id="IPR012317">
    <property type="entry name" value="Poly(ADP-ribose)pol_cat_dom"/>
</dbReference>
<name>A0A9J8CA26_CYPCA</name>
<dbReference type="InterPro" id="IPR004170">
    <property type="entry name" value="WWE_dom"/>
</dbReference>
<proteinExistence type="inferred from homology"/>
<comment type="subcellular location">
    <subcellularLocation>
        <location evidence="1">Nucleus</location>
    </subcellularLocation>
</comment>
<keyword evidence="14" id="KW-1185">Reference proteome</keyword>
<feature type="domain" description="Macro" evidence="12">
    <location>
        <begin position="1087"/>
        <end position="1261"/>
    </location>
</feature>
<dbReference type="EC" id="2.4.2.-" evidence="7"/>
<dbReference type="Gene3D" id="3.40.220.10">
    <property type="entry name" value="Leucine Aminopeptidase, subunit E, domain 1"/>
    <property type="match status" value="4"/>
</dbReference>
<protein>
    <recommendedName>
        <fullName evidence="7">Poly [ADP-ribose] polymerase</fullName>
        <shortName evidence="7">PARP</shortName>
        <ecNumber evidence="7">2.4.2.-</ecNumber>
    </recommendedName>
</protein>
<dbReference type="CDD" id="cd01439">
    <property type="entry name" value="TCCD_inducible_PARP_like"/>
    <property type="match status" value="1"/>
</dbReference>
<dbReference type="Gene3D" id="3.30.720.50">
    <property type="match status" value="1"/>
</dbReference>
<dbReference type="InterPro" id="IPR002589">
    <property type="entry name" value="Macro_dom"/>
</dbReference>
<dbReference type="GO" id="GO:0003950">
    <property type="term" value="F:NAD+ poly-ADP-ribosyltransferase activity"/>
    <property type="evidence" value="ECO:0007669"/>
    <property type="project" value="UniProtKB-UniRule"/>
</dbReference>
<dbReference type="SMART" id="SM00506">
    <property type="entry name" value="A1pp"/>
    <property type="match status" value="4"/>
</dbReference>
<dbReference type="Pfam" id="PF00644">
    <property type="entry name" value="PARP"/>
    <property type="match status" value="1"/>
</dbReference>
<dbReference type="InterPro" id="IPR012677">
    <property type="entry name" value="Nucleotide-bd_a/b_plait_sf"/>
</dbReference>
<dbReference type="Proteomes" id="UP001108240">
    <property type="component" value="Unplaced"/>
</dbReference>
<dbReference type="GO" id="GO:0005634">
    <property type="term" value="C:nucleus"/>
    <property type="evidence" value="ECO:0007669"/>
    <property type="project" value="UniProtKB-SubCell"/>
</dbReference>
<feature type="domain" description="PARP catalytic" evidence="11">
    <location>
        <begin position="1868"/>
        <end position="2076"/>
    </location>
</feature>
<dbReference type="InterPro" id="IPR057051">
    <property type="entry name" value="PARP14_RPM_1"/>
</dbReference>
<evidence type="ECO:0000259" key="10">
    <source>
        <dbReference type="PROSITE" id="PS50918"/>
    </source>
</evidence>
<organism evidence="13 14">
    <name type="scientific">Cyprinus carpio carpio</name>
    <dbReference type="NCBI Taxonomy" id="630221"/>
    <lineage>
        <taxon>Eukaryota</taxon>
        <taxon>Metazoa</taxon>
        <taxon>Chordata</taxon>
        <taxon>Craniata</taxon>
        <taxon>Vertebrata</taxon>
        <taxon>Euteleostomi</taxon>
        <taxon>Actinopterygii</taxon>
        <taxon>Neopterygii</taxon>
        <taxon>Teleostei</taxon>
        <taxon>Ostariophysi</taxon>
        <taxon>Cypriniformes</taxon>
        <taxon>Cyprinidae</taxon>
        <taxon>Cyprininae</taxon>
        <taxon>Cyprinus</taxon>
    </lineage>
</organism>
<dbReference type="PROSITE" id="PS51059">
    <property type="entry name" value="PARP_CATALYTIC"/>
    <property type="match status" value="1"/>
</dbReference>
<evidence type="ECO:0000256" key="6">
    <source>
        <dbReference type="ARBA" id="ARBA00024347"/>
    </source>
</evidence>
<dbReference type="Gene3D" id="3.30.70.330">
    <property type="match status" value="2"/>
</dbReference>
<dbReference type="InterPro" id="IPR057043">
    <property type="entry name" value="PARP14_KH_2"/>
</dbReference>
<evidence type="ECO:0000313" key="13">
    <source>
        <dbReference type="Ensembl" id="ENSCCRP00000166058.1"/>
    </source>
</evidence>
<evidence type="ECO:0000256" key="3">
    <source>
        <dbReference type="ARBA" id="ARBA00022679"/>
    </source>
</evidence>
<dbReference type="InterPro" id="IPR043472">
    <property type="entry name" value="Macro_dom-like"/>
</dbReference>
<dbReference type="GO" id="GO:0010629">
    <property type="term" value="P:negative regulation of gene expression"/>
    <property type="evidence" value="ECO:0007669"/>
    <property type="project" value="TreeGrafter"/>
</dbReference>
<evidence type="ECO:0000259" key="12">
    <source>
        <dbReference type="PROSITE" id="PS51154"/>
    </source>
</evidence>
<keyword evidence="8" id="KW-0175">Coiled coil</keyword>
<keyword evidence="4 7" id="KW-0520">NAD</keyword>
<dbReference type="Pfam" id="PF23085">
    <property type="entry name" value="RRM_PARP14_3"/>
    <property type="match status" value="1"/>
</dbReference>
<dbReference type="GO" id="GO:0003714">
    <property type="term" value="F:transcription corepressor activity"/>
    <property type="evidence" value="ECO:0007669"/>
    <property type="project" value="TreeGrafter"/>
</dbReference>
<dbReference type="SUPFAM" id="SSF56399">
    <property type="entry name" value="ADP-ribosylation"/>
    <property type="match status" value="1"/>
</dbReference>
<evidence type="ECO:0000256" key="8">
    <source>
        <dbReference type="SAM" id="Coils"/>
    </source>
</evidence>
<comment type="similarity">
    <text evidence="6">Belongs to the ARTD/PARP family.</text>
</comment>
<evidence type="ECO:0000256" key="9">
    <source>
        <dbReference type="SAM" id="MobiDB-lite"/>
    </source>
</evidence>
<dbReference type="SUPFAM" id="SSF52949">
    <property type="entry name" value="Macro domain-like"/>
    <property type="match status" value="4"/>
</dbReference>
<dbReference type="Pfam" id="PF01661">
    <property type="entry name" value="Macro"/>
    <property type="match status" value="4"/>
</dbReference>
<reference evidence="13" key="2">
    <citation type="submission" date="2025-09" db="UniProtKB">
        <authorList>
            <consortium name="Ensembl"/>
        </authorList>
    </citation>
    <scope>IDENTIFICATION</scope>
</reference>
<dbReference type="PANTHER" id="PTHR14453">
    <property type="entry name" value="PARP/ZINC FINGER CCCH TYPE DOMAIN CONTAINING PROTEIN"/>
    <property type="match status" value="1"/>
</dbReference>
<dbReference type="GO" id="GO:0005737">
    <property type="term" value="C:cytoplasm"/>
    <property type="evidence" value="ECO:0007669"/>
    <property type="project" value="TreeGrafter"/>
</dbReference>
<dbReference type="PROSITE" id="PS50918">
    <property type="entry name" value="WWE"/>
    <property type="match status" value="1"/>
</dbReference>
<evidence type="ECO:0000256" key="2">
    <source>
        <dbReference type="ARBA" id="ARBA00022676"/>
    </source>
</evidence>
<feature type="region of interest" description="Disordered" evidence="9">
    <location>
        <begin position="1446"/>
        <end position="1473"/>
    </location>
</feature>
<feature type="compositionally biased region" description="Acidic residues" evidence="9">
    <location>
        <begin position="1446"/>
        <end position="1458"/>
    </location>
</feature>
<dbReference type="InterPro" id="IPR037197">
    <property type="entry name" value="WWE_dom_sf"/>
</dbReference>
<dbReference type="PANTHER" id="PTHR14453:SF101">
    <property type="entry name" value="POLY [ADP-RIBOSE] POLYMERASE"/>
    <property type="match status" value="1"/>
</dbReference>
<accession>A0A9J8CA26</accession>
<dbReference type="Pfam" id="PF23248">
    <property type="entry name" value="KH_PARP14_2"/>
    <property type="match status" value="1"/>
</dbReference>
<dbReference type="OMA" id="ECKIIGM"/>
<feature type="domain" description="Macro" evidence="12">
    <location>
        <begin position="1267"/>
        <end position="1441"/>
    </location>
</feature>
<dbReference type="Pfam" id="PF02825">
    <property type="entry name" value="WWE"/>
    <property type="match status" value="1"/>
</dbReference>
<feature type="domain" description="WWE" evidence="10">
    <location>
        <begin position="1781"/>
        <end position="1856"/>
    </location>
</feature>
<evidence type="ECO:0000256" key="5">
    <source>
        <dbReference type="ARBA" id="ARBA00023242"/>
    </source>
</evidence>